<dbReference type="SMART" id="SM00257">
    <property type="entry name" value="LysM"/>
    <property type="match status" value="2"/>
</dbReference>
<dbReference type="Pfam" id="PF01464">
    <property type="entry name" value="SLT"/>
    <property type="match status" value="1"/>
</dbReference>
<dbReference type="InterPro" id="IPR036779">
    <property type="entry name" value="LysM_dom_sf"/>
</dbReference>
<gene>
    <name evidence="3" type="ORF">FUAX_37410</name>
</gene>
<dbReference type="GO" id="GO:0016020">
    <property type="term" value="C:membrane"/>
    <property type="evidence" value="ECO:0007669"/>
    <property type="project" value="InterPro"/>
</dbReference>
<dbReference type="SUPFAM" id="SSF54106">
    <property type="entry name" value="LysM domain"/>
    <property type="match status" value="2"/>
</dbReference>
<keyword evidence="4" id="KW-1185">Reference proteome</keyword>
<dbReference type="InterPro" id="IPR023346">
    <property type="entry name" value="Lysozyme-like_dom_sf"/>
</dbReference>
<dbReference type="Gene3D" id="3.10.350.10">
    <property type="entry name" value="LysM domain"/>
    <property type="match status" value="2"/>
</dbReference>
<feature type="domain" description="LysM" evidence="2">
    <location>
        <begin position="452"/>
        <end position="496"/>
    </location>
</feature>
<name>A0AAU9CGJ9_9BACT</name>
<sequence>MTAGALSVAGLCGMPEAEAQNNDRELDSARLRGRFMEDLKWVHREMLEADEDLRAFKANRAIRGLEASIPVDFRDEHIPRVSPEVLAQRLKALDTEIPMTYNRYSKSFIDYYTIRDRAYSRQAMSRKSMYFPIFERKLREHGLPDELKYLAVVESGLKPRVMSRAGAIGLWQFMSRTGKYYGLSYDHFQDERMDPEKSTEAACRYLKDLYMMFGDWELALAAYNCGPGNVRKAIRRSDYKRNFWQIYRYLPRETRSYLPQFIALTYTFKHAEEHNLVARVENHPIETDTVRMNGFVNLKVVANLIGTSMDSVSFVNPSLKYEAIPDSYKNYVVNLPVSNVDYFRQNRTWILDSASNVDKKRIMHRAKTSPASIFGRDLIYYRVKRGDVLGSIAIRYGVKVRDLRNWNSLRGNMIRVGQRLRIYTRGSVASKYRNSKSSAKKNVAPRDIPSSRVHYVKQGESLWSISRMYKNVSVEKIKKLNGLKRNNLKPGQKLYLS</sequence>
<evidence type="ECO:0000313" key="4">
    <source>
        <dbReference type="Proteomes" id="UP001348817"/>
    </source>
</evidence>
<dbReference type="SUPFAM" id="SSF53955">
    <property type="entry name" value="Lysozyme-like"/>
    <property type="match status" value="1"/>
</dbReference>
<evidence type="ECO:0000259" key="2">
    <source>
        <dbReference type="PROSITE" id="PS51782"/>
    </source>
</evidence>
<dbReference type="Gene3D" id="1.10.530.10">
    <property type="match status" value="1"/>
</dbReference>
<dbReference type="PANTHER" id="PTHR37423:SF2">
    <property type="entry name" value="MEMBRANE-BOUND LYTIC MUREIN TRANSGLYCOSYLASE C"/>
    <property type="match status" value="1"/>
</dbReference>
<proteinExistence type="inferred from homology"/>
<dbReference type="GO" id="GO:0000270">
    <property type="term" value="P:peptidoglycan metabolic process"/>
    <property type="evidence" value="ECO:0007669"/>
    <property type="project" value="InterPro"/>
</dbReference>
<dbReference type="PROSITE" id="PS51782">
    <property type="entry name" value="LYSM"/>
    <property type="match status" value="2"/>
</dbReference>
<dbReference type="EMBL" id="AP025314">
    <property type="protein sequence ID" value="BDD11309.1"/>
    <property type="molecule type" value="Genomic_DNA"/>
</dbReference>
<accession>A0AAU9CGJ9</accession>
<dbReference type="GO" id="GO:0008933">
    <property type="term" value="F:peptidoglycan lytic transglycosylase activity"/>
    <property type="evidence" value="ECO:0007669"/>
    <property type="project" value="InterPro"/>
</dbReference>
<dbReference type="InterPro" id="IPR008258">
    <property type="entry name" value="Transglycosylase_SLT_dom_1"/>
</dbReference>
<dbReference type="PROSITE" id="PS00922">
    <property type="entry name" value="TRANSGLYCOSYLASE"/>
    <property type="match status" value="1"/>
</dbReference>
<reference evidence="3 4" key="1">
    <citation type="submission" date="2021-12" db="EMBL/GenBank/DDBJ databases">
        <title>Genome sequencing of bacteria with rrn-lacking chromosome and rrn-plasmid.</title>
        <authorList>
            <person name="Anda M."/>
            <person name="Iwasaki W."/>
        </authorList>
    </citation>
    <scope>NUCLEOTIDE SEQUENCE [LARGE SCALE GENOMIC DNA]</scope>
    <source>
        <strain evidence="3 4">DSM 100852</strain>
    </source>
</reference>
<dbReference type="Proteomes" id="UP001348817">
    <property type="component" value="Chromosome"/>
</dbReference>
<evidence type="ECO:0000313" key="3">
    <source>
        <dbReference type="EMBL" id="BDD11309.1"/>
    </source>
</evidence>
<dbReference type="PANTHER" id="PTHR37423">
    <property type="entry name" value="SOLUBLE LYTIC MUREIN TRANSGLYCOSYLASE-RELATED"/>
    <property type="match status" value="1"/>
</dbReference>
<dbReference type="InterPro" id="IPR018392">
    <property type="entry name" value="LysM"/>
</dbReference>
<dbReference type="InterPro" id="IPR000189">
    <property type="entry name" value="Transglyc_AS"/>
</dbReference>
<organism evidence="3 4">
    <name type="scientific">Fulvitalea axinellae</name>
    <dbReference type="NCBI Taxonomy" id="1182444"/>
    <lineage>
        <taxon>Bacteria</taxon>
        <taxon>Pseudomonadati</taxon>
        <taxon>Bacteroidota</taxon>
        <taxon>Cytophagia</taxon>
        <taxon>Cytophagales</taxon>
        <taxon>Persicobacteraceae</taxon>
        <taxon>Fulvitalea</taxon>
    </lineage>
</organism>
<dbReference type="CDD" id="cd16894">
    <property type="entry name" value="MltD-like"/>
    <property type="match status" value="1"/>
</dbReference>
<dbReference type="AlphaFoldDB" id="A0AAU9CGJ9"/>
<dbReference type="Pfam" id="PF01476">
    <property type="entry name" value="LysM"/>
    <property type="match status" value="2"/>
</dbReference>
<comment type="similarity">
    <text evidence="1">Belongs to the transglycosylase Slt family.</text>
</comment>
<feature type="domain" description="LysM" evidence="2">
    <location>
        <begin position="379"/>
        <end position="422"/>
    </location>
</feature>
<dbReference type="KEGG" id="fax:FUAX_37410"/>
<protein>
    <recommendedName>
        <fullName evidence="2">LysM domain-containing protein</fullName>
    </recommendedName>
</protein>
<evidence type="ECO:0000256" key="1">
    <source>
        <dbReference type="ARBA" id="ARBA00007734"/>
    </source>
</evidence>
<dbReference type="CDD" id="cd00118">
    <property type="entry name" value="LysM"/>
    <property type="match status" value="1"/>
</dbReference>